<evidence type="ECO:0000256" key="1">
    <source>
        <dbReference type="SAM" id="Phobius"/>
    </source>
</evidence>
<sequence length="170" mass="17913">MVPSPSLRTGVICSMVCLIAMLGVSLLAWDALPALSTTREATEHRAATEVPRWVIATSFPAVTVLLTVLIVAHRPIDRAFAKAVERVLPLPAEDEATKTSNLNVVLAVLAPFLLALHCVILAVETGRDFPVLPVVLALVAALLVALGLLLGRYVAGDLASLARAIRKSGP</sequence>
<accession>A0A7W9YL37</accession>
<evidence type="ECO:0000313" key="2">
    <source>
        <dbReference type="EMBL" id="MBB6174052.1"/>
    </source>
</evidence>
<evidence type="ECO:0000313" key="3">
    <source>
        <dbReference type="Proteomes" id="UP000546642"/>
    </source>
</evidence>
<protein>
    <submittedName>
        <fullName evidence="2">Uncharacterized protein</fullName>
    </submittedName>
</protein>
<feature type="transmembrane region" description="Helical" evidence="1">
    <location>
        <begin position="104"/>
        <end position="123"/>
    </location>
</feature>
<dbReference type="AlphaFoldDB" id="A0A7W9YL37"/>
<feature type="transmembrane region" description="Helical" evidence="1">
    <location>
        <begin position="52"/>
        <end position="72"/>
    </location>
</feature>
<reference evidence="2 3" key="1">
    <citation type="submission" date="2020-08" db="EMBL/GenBank/DDBJ databases">
        <title>Sequencing the genomes of 1000 actinobacteria strains.</title>
        <authorList>
            <person name="Klenk H.-P."/>
        </authorList>
    </citation>
    <scope>NUCLEOTIDE SEQUENCE [LARGE SCALE GENOMIC DNA]</scope>
    <source>
        <strain evidence="2 3">DSM 46659</strain>
    </source>
</reference>
<dbReference type="Proteomes" id="UP000546642">
    <property type="component" value="Unassembled WGS sequence"/>
</dbReference>
<organism evidence="2 3">
    <name type="scientific">Nocardiopsis mwathae</name>
    <dbReference type="NCBI Taxonomy" id="1472723"/>
    <lineage>
        <taxon>Bacteria</taxon>
        <taxon>Bacillati</taxon>
        <taxon>Actinomycetota</taxon>
        <taxon>Actinomycetes</taxon>
        <taxon>Streptosporangiales</taxon>
        <taxon>Nocardiopsidaceae</taxon>
        <taxon>Nocardiopsis</taxon>
    </lineage>
</organism>
<feature type="transmembrane region" description="Helical" evidence="1">
    <location>
        <begin position="129"/>
        <end position="150"/>
    </location>
</feature>
<keyword evidence="1" id="KW-0812">Transmembrane</keyword>
<dbReference type="RefSeq" id="WP_184077849.1">
    <property type="nucleotide sequence ID" value="NZ_JACHDS010000001.1"/>
</dbReference>
<keyword evidence="1" id="KW-1133">Transmembrane helix</keyword>
<feature type="transmembrane region" description="Helical" evidence="1">
    <location>
        <begin position="12"/>
        <end position="32"/>
    </location>
</feature>
<dbReference type="EMBL" id="JACHDS010000001">
    <property type="protein sequence ID" value="MBB6174052.1"/>
    <property type="molecule type" value="Genomic_DNA"/>
</dbReference>
<proteinExistence type="predicted"/>
<keyword evidence="3" id="KW-1185">Reference proteome</keyword>
<gene>
    <name evidence="2" type="ORF">HNR23_004112</name>
</gene>
<keyword evidence="1" id="KW-0472">Membrane</keyword>
<comment type="caution">
    <text evidence="2">The sequence shown here is derived from an EMBL/GenBank/DDBJ whole genome shotgun (WGS) entry which is preliminary data.</text>
</comment>
<name>A0A7W9YL37_9ACTN</name>